<reference evidence="1" key="1">
    <citation type="submission" date="2016-04" db="EMBL/GenBank/DDBJ databases">
        <authorList>
            <person name="Evans L.H."/>
            <person name="Alamgir A."/>
            <person name="Owens N."/>
            <person name="Weber N.D."/>
            <person name="Virtaneva K."/>
            <person name="Barbian K."/>
            <person name="Babar A."/>
            <person name="Rosenke K."/>
        </authorList>
    </citation>
    <scope>NUCLEOTIDE SEQUENCE [LARGE SCALE GENOMIC DNA]</scope>
    <source>
        <strain evidence="1">CBS 101.48</strain>
    </source>
</reference>
<accession>A0A168PAD6</accession>
<dbReference type="AlphaFoldDB" id="A0A168PAD6"/>
<dbReference type="InParanoid" id="A0A168PAD6"/>
<keyword evidence="2" id="KW-1185">Reference proteome</keyword>
<dbReference type="Proteomes" id="UP000078561">
    <property type="component" value="Unassembled WGS sequence"/>
</dbReference>
<evidence type="ECO:0000313" key="1">
    <source>
        <dbReference type="EMBL" id="SAM02042.1"/>
    </source>
</evidence>
<gene>
    <name evidence="1" type="primary">ABSGL_07799.1 scaffold 9133</name>
</gene>
<name>A0A168PAD6_ABSGL</name>
<dbReference type="EMBL" id="LT553646">
    <property type="protein sequence ID" value="SAM02042.1"/>
    <property type="molecule type" value="Genomic_DNA"/>
</dbReference>
<proteinExistence type="predicted"/>
<sequence length="83" mass="9342">MGKGEREIYCLLAHREIIEKGTYSDRLPHVDHIILLISCYHYTSSVMFSPLVPEQTGVIRALPSPHLRAPIMCALQTVDSPKP</sequence>
<organism evidence="1">
    <name type="scientific">Absidia glauca</name>
    <name type="common">Pin mould</name>
    <dbReference type="NCBI Taxonomy" id="4829"/>
    <lineage>
        <taxon>Eukaryota</taxon>
        <taxon>Fungi</taxon>
        <taxon>Fungi incertae sedis</taxon>
        <taxon>Mucoromycota</taxon>
        <taxon>Mucoromycotina</taxon>
        <taxon>Mucoromycetes</taxon>
        <taxon>Mucorales</taxon>
        <taxon>Cunninghamellaceae</taxon>
        <taxon>Absidia</taxon>
    </lineage>
</organism>
<evidence type="ECO:0000313" key="2">
    <source>
        <dbReference type="Proteomes" id="UP000078561"/>
    </source>
</evidence>
<protein>
    <submittedName>
        <fullName evidence="1">Uncharacterized protein</fullName>
    </submittedName>
</protein>